<reference evidence="1" key="1">
    <citation type="submission" date="2020-11" db="EMBL/GenBank/DDBJ databases">
        <authorList>
            <person name="Davenport K.M."/>
            <person name="Bickhart D.M."/>
            <person name="Smith T.P.L."/>
            <person name="Murdoch B.M."/>
            <person name="Rosen B.D."/>
        </authorList>
    </citation>
    <scope>NUCLEOTIDE SEQUENCE [LARGE SCALE GENOMIC DNA]</scope>
    <source>
        <strain evidence="1">OAR_USU_Benz2616</strain>
    </source>
</reference>
<proteinExistence type="predicted"/>
<gene>
    <name evidence="1" type="primary">PARM1</name>
</gene>
<organism evidence="1">
    <name type="scientific">Ovis aries</name>
    <name type="common">Sheep</name>
    <dbReference type="NCBI Taxonomy" id="9940"/>
    <lineage>
        <taxon>Eukaryota</taxon>
        <taxon>Metazoa</taxon>
        <taxon>Chordata</taxon>
        <taxon>Craniata</taxon>
        <taxon>Vertebrata</taxon>
        <taxon>Euteleostomi</taxon>
        <taxon>Mammalia</taxon>
        <taxon>Eutheria</taxon>
        <taxon>Laurasiatheria</taxon>
        <taxon>Artiodactyla</taxon>
        <taxon>Ruminantia</taxon>
        <taxon>Pecora</taxon>
        <taxon>Bovidae</taxon>
        <taxon>Caprinae</taxon>
        <taxon>Ovis</taxon>
    </lineage>
</organism>
<protein>
    <submittedName>
        <fullName evidence="1">Prostate androgen-regulated mucin-like protein 1</fullName>
    </submittedName>
</protein>
<evidence type="ECO:0000313" key="1">
    <source>
        <dbReference type="Ensembl" id="ENSOARP00020004211.2"/>
    </source>
</evidence>
<sequence length="334" mass="34770">MVCKTLFALCIFTADMQRAWFGSCDPAFELQPCCFGDKPRGRETNMKLRLRLQSVSASIPSTDSLLAETSPPTATWTSSPQSPPASPTGGPPNSSVLLDPTLVATSPPTKNMSTEPREEQSTSSASNWEGTDPSPTSGGAHLTPTPEEHSSDTPEAGVPTTGSQPPAESPTLTSPQAPASSPSPPSTSPPEVPSASISTSHSSAETSTEPTGAPTIPESHTGEHSSTLTPTSHASAESVPTEATPQATVPPKVTCVLIDMETTTTSPGVIMQEVEHALSSGSIAAITVTVISVVLLVFGVAAYLKIRHSSYGRLLDDHDYGSWGNYNNPLYDDS</sequence>
<accession>A0AC11AT09</accession>
<name>A0AC11AT09_SHEEP</name>
<dbReference type="Ensembl" id="ENSOART00020005129.2">
    <property type="protein sequence ID" value="ENSOARP00020004211.2"/>
    <property type="gene ID" value="ENSOARG00020003365.2"/>
</dbReference>
<reference evidence="1" key="3">
    <citation type="submission" date="2025-09" db="UniProtKB">
        <authorList>
            <consortium name="Ensembl"/>
        </authorList>
    </citation>
    <scope>IDENTIFICATION</scope>
</reference>
<reference evidence="1" key="2">
    <citation type="submission" date="2025-08" db="UniProtKB">
        <authorList>
            <consortium name="Ensembl"/>
        </authorList>
    </citation>
    <scope>IDENTIFICATION</scope>
</reference>